<gene>
    <name evidence="1" type="ORF">UBAL3_44810056</name>
</gene>
<dbReference type="InterPro" id="IPR014054">
    <property type="entry name" value="Phage_regulatory_Rha"/>
</dbReference>
<reference evidence="1 2" key="1">
    <citation type="journal article" date="2009" name="Appl. Environ. Microbiol.">
        <title>Community genomic and proteomic analyses of chemoautotrophic iron-oxidizing "Leptospirillum rubarum" (Group II) and "Leptospirillum ferrodiazotrophum" (Group III) bacteria in acid mine drainage biofilms.</title>
        <authorList>
            <person name="Goltsman D.S."/>
            <person name="Denef V.J."/>
            <person name="Singer S.W."/>
            <person name="VerBerkmoes N.C."/>
            <person name="Lefsrud M."/>
            <person name="Mueller R.S."/>
            <person name="Dick G.J."/>
            <person name="Sun C.L."/>
            <person name="Wheeler K.E."/>
            <person name="Zemla A."/>
            <person name="Baker B.J."/>
            <person name="Hauser L."/>
            <person name="Land M."/>
            <person name="Shah M.B."/>
            <person name="Thelen M.P."/>
            <person name="Hettich R.L."/>
            <person name="Banfield J.F."/>
        </authorList>
    </citation>
    <scope>NUCLEOTIDE SEQUENCE [LARGE SCALE GENOMIC DNA]</scope>
</reference>
<protein>
    <submittedName>
        <fullName evidence="1">Phage regulatory protein, Rha family</fullName>
    </submittedName>
</protein>
<name>C6HTZ1_9BACT</name>
<dbReference type="Pfam" id="PF09669">
    <property type="entry name" value="Phage_pRha"/>
    <property type="match status" value="1"/>
</dbReference>
<dbReference type="AlphaFoldDB" id="C6HTZ1"/>
<sequence>MTTPATAPDFTPEIVVQDGQPVTTSLVLAKVFEKQHLHVLRTIRTLEVPKEFIESNFGLVDYTDAKGEKRPMYHITRDGFTILAMGFTGKKAMEFKIRYIEAFNRMEETLRSQEPGRIEGKRLGTLSPIRQDLLRRAVVRKAEDAGVPPGKIWYRLMDAFRMPSHLHLAPEFFDQALLYLETLALPEGSRTKKLTGRNN</sequence>
<dbReference type="Proteomes" id="UP000009374">
    <property type="component" value="Unassembled WGS sequence"/>
</dbReference>
<dbReference type="EMBL" id="GG693852">
    <property type="protein sequence ID" value="EES53919.1"/>
    <property type="molecule type" value="Genomic_DNA"/>
</dbReference>
<keyword evidence="2" id="KW-1185">Reference proteome</keyword>
<proteinExistence type="predicted"/>
<evidence type="ECO:0000313" key="2">
    <source>
        <dbReference type="Proteomes" id="UP000009374"/>
    </source>
</evidence>
<dbReference type="NCBIfam" id="TIGR02681">
    <property type="entry name" value="phage_pRha"/>
    <property type="match status" value="1"/>
</dbReference>
<evidence type="ECO:0000313" key="1">
    <source>
        <dbReference type="EMBL" id="EES53919.1"/>
    </source>
</evidence>
<organism evidence="1 2">
    <name type="scientific">Leptospirillum ferrodiazotrophum</name>
    <dbReference type="NCBI Taxonomy" id="412449"/>
    <lineage>
        <taxon>Bacteria</taxon>
        <taxon>Pseudomonadati</taxon>
        <taxon>Nitrospirota</taxon>
        <taxon>Nitrospiria</taxon>
        <taxon>Nitrospirales</taxon>
        <taxon>Nitrospiraceae</taxon>
        <taxon>Leptospirillum</taxon>
    </lineage>
</organism>
<accession>C6HTZ1</accession>